<feature type="compositionally biased region" description="Low complexity" evidence="2">
    <location>
        <begin position="77"/>
        <end position="96"/>
    </location>
</feature>
<comment type="subunit">
    <text evidence="1">Component of the mitochondrial contact site and cristae organizing system (MICOS) complex.</text>
</comment>
<dbReference type="RefSeq" id="XP_073561834.1">
    <property type="nucleotide sequence ID" value="XM_073699058.1"/>
</dbReference>
<keyword evidence="1" id="KW-0999">Mitochondrion inner membrane</keyword>
<dbReference type="PANTHER" id="PTHR28268:SF1">
    <property type="entry name" value="MICOS SUBUNIT MIC26"/>
    <property type="match status" value="1"/>
</dbReference>
<keyword evidence="1" id="KW-1133">Transmembrane helix</keyword>
<keyword evidence="4" id="KW-1185">Reference proteome</keyword>
<keyword evidence="1" id="KW-0472">Membrane</keyword>
<dbReference type="PANTHER" id="PTHR28268">
    <property type="entry name" value="MICOS SUBUNIT MIC26"/>
    <property type="match status" value="1"/>
</dbReference>
<accession>A0ABY2HBK2</accession>
<evidence type="ECO:0000313" key="3">
    <source>
        <dbReference type="EMBL" id="TFB05633.1"/>
    </source>
</evidence>
<dbReference type="GeneID" id="300573508"/>
<dbReference type="Pfam" id="PF09769">
    <property type="entry name" value="ApoO"/>
    <property type="match status" value="1"/>
</dbReference>
<sequence>MAARVLLQRRSFAPLAAAALGGIAFSPAVVFAEGPKVRQALSSPSLLFGDILFVVLQLLTEPNEQRKPIYDDAETFSPQPAAPSLPSLPAILPSKPTTDDDNKAADHEHSPTPTDRLAVQIGRARLFLYDIAVAAENKVNQTMDSAFDLEQSFTRTIASLAPPRESGEKLMPGAIYVLVAAMAGSIVTRNRNVVLRATVPFALGVGAGWTVLPITMRNVSDLAWKYEQKFPAVAESHVKLREGIQRGIHFAKVHKDVGVQYVDDKVTNVREAVENWVAQGK</sequence>
<feature type="transmembrane region" description="Helical" evidence="1">
    <location>
        <begin position="170"/>
        <end position="187"/>
    </location>
</feature>
<dbReference type="InterPro" id="IPR033181">
    <property type="entry name" value="Mic26_fungi"/>
</dbReference>
<dbReference type="Proteomes" id="UP001642720">
    <property type="component" value="Unassembled WGS sequence"/>
</dbReference>
<dbReference type="EMBL" id="PPTA01000002">
    <property type="protein sequence ID" value="TFB05633.1"/>
    <property type="molecule type" value="Genomic_DNA"/>
</dbReference>
<feature type="compositionally biased region" description="Basic and acidic residues" evidence="2">
    <location>
        <begin position="97"/>
        <end position="110"/>
    </location>
</feature>
<name>A0ABY2HBK2_9HYPO</name>
<evidence type="ECO:0000256" key="2">
    <source>
        <dbReference type="SAM" id="MobiDB-lite"/>
    </source>
</evidence>
<comment type="function">
    <text evidence="1">Component of the MICOS complex, a large protein complex of the mitochondrial inner membrane that plays crucial roles in the maintenance of crista junctions, inner membrane architecture, and formation of contact sites to the outer membrane.</text>
</comment>
<comment type="caution">
    <text evidence="3">The sequence shown here is derived from an EMBL/GenBank/DDBJ whole genome shotgun (WGS) entry which is preliminary data.</text>
</comment>
<proteinExistence type="predicted"/>
<gene>
    <name evidence="3" type="ORF">CCMA1212_001640</name>
</gene>
<dbReference type="InterPro" id="IPR019166">
    <property type="entry name" value="MIC26/MIC27"/>
</dbReference>
<protein>
    <recommendedName>
        <fullName evidence="1">MICOS complex subunit</fullName>
    </recommendedName>
</protein>
<organism evidence="3 4">
    <name type="scientific">Trichoderma ghanense</name>
    <dbReference type="NCBI Taxonomy" id="65468"/>
    <lineage>
        <taxon>Eukaryota</taxon>
        <taxon>Fungi</taxon>
        <taxon>Dikarya</taxon>
        <taxon>Ascomycota</taxon>
        <taxon>Pezizomycotina</taxon>
        <taxon>Sordariomycetes</taxon>
        <taxon>Hypocreomycetidae</taxon>
        <taxon>Hypocreales</taxon>
        <taxon>Hypocreaceae</taxon>
        <taxon>Trichoderma</taxon>
    </lineage>
</organism>
<keyword evidence="1" id="KW-0496">Mitochondrion</keyword>
<comment type="subcellular location">
    <subcellularLocation>
        <location evidence="1">Mitochondrion inner membrane</location>
    </subcellularLocation>
</comment>
<feature type="transmembrane region" description="Helical" evidence="1">
    <location>
        <begin position="193"/>
        <end position="212"/>
    </location>
</feature>
<feature type="region of interest" description="Disordered" evidence="2">
    <location>
        <begin position="73"/>
        <end position="114"/>
    </location>
</feature>
<evidence type="ECO:0000256" key="1">
    <source>
        <dbReference type="RuleBase" id="RU363021"/>
    </source>
</evidence>
<reference evidence="3 4" key="1">
    <citation type="submission" date="2018-01" db="EMBL/GenBank/DDBJ databases">
        <title>Genome characterization of the sugarcane-associated fungus Trichoderma ghanense CCMA-1212 and their application in lignocelulose bioconversion.</title>
        <authorList>
            <person name="Steindorff A.S."/>
            <person name="Mendes T.D."/>
            <person name="Vilela E.S.D."/>
            <person name="Rodrigues D.S."/>
            <person name="Formighieri E.F."/>
            <person name="Melo I.S."/>
            <person name="Favaro L.C.L."/>
        </authorList>
    </citation>
    <scope>NUCLEOTIDE SEQUENCE [LARGE SCALE GENOMIC DNA]</scope>
    <source>
        <strain evidence="3 4">CCMA-1212</strain>
    </source>
</reference>
<evidence type="ECO:0000313" key="4">
    <source>
        <dbReference type="Proteomes" id="UP001642720"/>
    </source>
</evidence>
<keyword evidence="1" id="KW-0812">Transmembrane</keyword>